<dbReference type="RefSeq" id="WP_343836228.1">
    <property type="nucleotide sequence ID" value="NZ_BAAADO010000001.1"/>
</dbReference>
<accession>A0ABP3KH75</accession>
<reference evidence="3" key="1">
    <citation type="journal article" date="2019" name="Int. J. Syst. Evol. Microbiol.">
        <title>The Global Catalogue of Microorganisms (GCM) 10K type strain sequencing project: providing services to taxonomists for standard genome sequencing and annotation.</title>
        <authorList>
            <consortium name="The Broad Institute Genomics Platform"/>
            <consortium name="The Broad Institute Genome Sequencing Center for Infectious Disease"/>
            <person name="Wu L."/>
            <person name="Ma J."/>
        </authorList>
    </citation>
    <scope>NUCLEOTIDE SEQUENCE [LARGE SCALE GENOMIC DNA]</scope>
    <source>
        <strain evidence="3">JCM 12389</strain>
    </source>
</reference>
<evidence type="ECO:0000313" key="2">
    <source>
        <dbReference type="EMBL" id="GAA0479829.1"/>
    </source>
</evidence>
<name>A0ABP3KH75_9BACI</name>
<feature type="transmembrane region" description="Helical" evidence="1">
    <location>
        <begin position="12"/>
        <end position="29"/>
    </location>
</feature>
<keyword evidence="1" id="KW-1133">Transmembrane helix</keyword>
<feature type="transmembrane region" description="Helical" evidence="1">
    <location>
        <begin position="36"/>
        <end position="56"/>
    </location>
</feature>
<keyword evidence="3" id="KW-1185">Reference proteome</keyword>
<proteinExistence type="predicted"/>
<dbReference type="EMBL" id="BAAADO010000001">
    <property type="protein sequence ID" value="GAA0479829.1"/>
    <property type="molecule type" value="Genomic_DNA"/>
</dbReference>
<evidence type="ECO:0000256" key="1">
    <source>
        <dbReference type="SAM" id="Phobius"/>
    </source>
</evidence>
<gene>
    <name evidence="2" type="ORF">GCM10008986_00340</name>
</gene>
<feature type="transmembrane region" description="Helical" evidence="1">
    <location>
        <begin position="136"/>
        <end position="155"/>
    </location>
</feature>
<feature type="transmembrane region" description="Helical" evidence="1">
    <location>
        <begin position="105"/>
        <end position="124"/>
    </location>
</feature>
<keyword evidence="1" id="KW-0812">Transmembrane</keyword>
<feature type="transmembrane region" description="Helical" evidence="1">
    <location>
        <begin position="76"/>
        <end position="93"/>
    </location>
</feature>
<comment type="caution">
    <text evidence="2">The sequence shown here is derived from an EMBL/GenBank/DDBJ whole genome shotgun (WGS) entry which is preliminary data.</text>
</comment>
<evidence type="ECO:0000313" key="3">
    <source>
        <dbReference type="Proteomes" id="UP001500880"/>
    </source>
</evidence>
<keyword evidence="1" id="KW-0472">Membrane</keyword>
<protein>
    <submittedName>
        <fullName evidence="2">Uncharacterized protein</fullName>
    </submittedName>
</protein>
<organism evidence="2 3">
    <name type="scientific">Salinibacillus aidingensis</name>
    <dbReference type="NCBI Taxonomy" id="237684"/>
    <lineage>
        <taxon>Bacteria</taxon>
        <taxon>Bacillati</taxon>
        <taxon>Bacillota</taxon>
        <taxon>Bacilli</taxon>
        <taxon>Bacillales</taxon>
        <taxon>Bacillaceae</taxon>
        <taxon>Salinibacillus</taxon>
    </lineage>
</organism>
<sequence>MTLPEHFDHNEWFVLTGVILSYLLVFLLPRRFPLSVILLVMLCAIVFARVLDHMMASPSLDLYDIMDKGNYELFDLVLYSFYAPFAYLYIYLFDKFNVKGIWTGLYILVWSLIAIGFERVNVYFGVFNYHGWKGAYSFPVYLAVQSFTLLFFLYIQHHYNHLKSTQDEP</sequence>
<dbReference type="Proteomes" id="UP001500880">
    <property type="component" value="Unassembled WGS sequence"/>
</dbReference>